<feature type="compositionally biased region" description="Low complexity" evidence="1">
    <location>
        <begin position="1"/>
        <end position="14"/>
    </location>
</feature>
<sequence length="122" mass="12606">MAPLSPGKPLLLSPQTRGFPARGATVPGRIKSTQALRSLLPGTCRVQARREHAPADRGNPGVSLSAGGLAIAGMALQLIGKPQGFPVSWSAVRRRDRGAPFSLGPHCPGQKGARAPFSPGPE</sequence>
<reference evidence="2" key="2">
    <citation type="submission" date="2025-09" db="UniProtKB">
        <authorList>
            <consortium name="Ensembl"/>
        </authorList>
    </citation>
    <scope>IDENTIFICATION</scope>
</reference>
<proteinExistence type="predicted"/>
<dbReference type="AlphaFoldDB" id="A0A8C8RRH6"/>
<reference evidence="2" key="1">
    <citation type="submission" date="2025-08" db="UniProtKB">
        <authorList>
            <consortium name="Ensembl"/>
        </authorList>
    </citation>
    <scope>IDENTIFICATION</scope>
</reference>
<accession>A0A8C8RRH6</accession>
<keyword evidence="3" id="KW-1185">Reference proteome</keyword>
<protein>
    <submittedName>
        <fullName evidence="2">Uncharacterized protein</fullName>
    </submittedName>
</protein>
<evidence type="ECO:0000313" key="3">
    <source>
        <dbReference type="Proteomes" id="UP000694393"/>
    </source>
</evidence>
<feature type="region of interest" description="Disordered" evidence="1">
    <location>
        <begin position="1"/>
        <end position="25"/>
    </location>
</feature>
<dbReference type="Ensembl" id="ENSPCET00000009836.1">
    <property type="protein sequence ID" value="ENSPCEP00000009509.1"/>
    <property type="gene ID" value="ENSPCEG00000007584.1"/>
</dbReference>
<organism evidence="2 3">
    <name type="scientific">Pelusios castaneus</name>
    <name type="common">West African mud turtle</name>
    <dbReference type="NCBI Taxonomy" id="367368"/>
    <lineage>
        <taxon>Eukaryota</taxon>
        <taxon>Metazoa</taxon>
        <taxon>Chordata</taxon>
        <taxon>Craniata</taxon>
        <taxon>Vertebrata</taxon>
        <taxon>Euteleostomi</taxon>
        <taxon>Archelosauria</taxon>
        <taxon>Testudinata</taxon>
        <taxon>Testudines</taxon>
        <taxon>Pleurodira</taxon>
        <taxon>Pelomedusidae</taxon>
        <taxon>Pelusios</taxon>
    </lineage>
</organism>
<feature type="region of interest" description="Disordered" evidence="1">
    <location>
        <begin position="96"/>
        <end position="122"/>
    </location>
</feature>
<name>A0A8C8RRH6_9SAUR</name>
<evidence type="ECO:0000256" key="1">
    <source>
        <dbReference type="SAM" id="MobiDB-lite"/>
    </source>
</evidence>
<dbReference type="Proteomes" id="UP000694393">
    <property type="component" value="Unplaced"/>
</dbReference>
<evidence type="ECO:0000313" key="2">
    <source>
        <dbReference type="Ensembl" id="ENSPCEP00000009509.1"/>
    </source>
</evidence>